<dbReference type="STRING" id="888741.HMPREF9098_2227"/>
<sequence length="280" mass="31485">MNYAQDALWWKLESAWVRDLASLLTAPALWRTGQELPVAELLGDQGFRLLLDWDGQPAPEGLAHERLGHYAENLLAYWLQHAPHSRLLAREWRVDGASGAQDGALDFVAQLNGHVYHIELTCKYYAGQGSPETMRGFQPNDVLADKARKLAQQSALSQRADVQAALAAQGIDTQELRRVSIVRGNAFTDTGTLPTDSIYAPNAWTGQWLSQPEQWLAFAEHSRFCRLPRQGYLSPARVPEACLLTRQEVMAAAQNGIYACVSPRQDGFWHEEWRVMYRAD</sequence>
<evidence type="ECO:0000313" key="1">
    <source>
        <dbReference type="EMBL" id="EGC16392.1"/>
    </source>
</evidence>
<dbReference type="EMBL" id="AEWV01000042">
    <property type="protein sequence ID" value="EGC16392.1"/>
    <property type="molecule type" value="Genomic_DNA"/>
</dbReference>
<protein>
    <recommendedName>
        <fullName evidence="3">DUF1853 domain-containing protein</fullName>
    </recommendedName>
</protein>
<name>F0F292_9NEIS</name>
<organism evidence="1 2">
    <name type="scientific">Kingella denitrificans ATCC 33394</name>
    <dbReference type="NCBI Taxonomy" id="888741"/>
    <lineage>
        <taxon>Bacteria</taxon>
        <taxon>Pseudomonadati</taxon>
        <taxon>Pseudomonadota</taxon>
        <taxon>Betaproteobacteria</taxon>
        <taxon>Neisseriales</taxon>
        <taxon>Neisseriaceae</taxon>
        <taxon>Kingella</taxon>
    </lineage>
</organism>
<evidence type="ECO:0008006" key="3">
    <source>
        <dbReference type="Google" id="ProtNLM"/>
    </source>
</evidence>
<dbReference type="Proteomes" id="UP000004088">
    <property type="component" value="Unassembled WGS sequence"/>
</dbReference>
<dbReference type="AlphaFoldDB" id="F0F292"/>
<dbReference type="Pfam" id="PF08907">
    <property type="entry name" value="DUF1853"/>
    <property type="match status" value="1"/>
</dbReference>
<proteinExistence type="predicted"/>
<dbReference type="HOGENOM" id="CLU_053324_1_0_4"/>
<dbReference type="RefSeq" id="WP_003784396.1">
    <property type="nucleotide sequence ID" value="NZ_GL870929.1"/>
</dbReference>
<dbReference type="InterPro" id="IPR015003">
    <property type="entry name" value="DUF1853"/>
</dbReference>
<evidence type="ECO:0000313" key="2">
    <source>
        <dbReference type="Proteomes" id="UP000004088"/>
    </source>
</evidence>
<gene>
    <name evidence="1" type="ORF">HMPREF9098_2227</name>
</gene>
<comment type="caution">
    <text evidence="1">The sequence shown here is derived from an EMBL/GenBank/DDBJ whole genome shotgun (WGS) entry which is preliminary data.</text>
</comment>
<keyword evidence="2" id="KW-1185">Reference proteome</keyword>
<reference evidence="1 2" key="1">
    <citation type="submission" date="2011-01" db="EMBL/GenBank/DDBJ databases">
        <authorList>
            <person name="Muzny D."/>
            <person name="Qin X."/>
            <person name="Deng J."/>
            <person name="Jiang H."/>
            <person name="Liu Y."/>
            <person name="Qu J."/>
            <person name="Song X.-Z."/>
            <person name="Zhang L."/>
            <person name="Thornton R."/>
            <person name="Coyle M."/>
            <person name="Francisco L."/>
            <person name="Jackson L."/>
            <person name="Javaid M."/>
            <person name="Korchina V."/>
            <person name="Kovar C."/>
            <person name="Mata R."/>
            <person name="Mathew T."/>
            <person name="Ngo R."/>
            <person name="Nguyen L."/>
            <person name="Nguyen N."/>
            <person name="Okwuonu G."/>
            <person name="Ongeri F."/>
            <person name="Pham C."/>
            <person name="Simmons D."/>
            <person name="Wilczek-Boney K."/>
            <person name="Hale W."/>
            <person name="Jakkamsetti A."/>
            <person name="Pham P."/>
            <person name="Ruth R."/>
            <person name="San Lucas F."/>
            <person name="Warren J."/>
            <person name="Zhang J."/>
            <person name="Zhao Z."/>
            <person name="Zhou C."/>
            <person name="Zhu D."/>
            <person name="Lee S."/>
            <person name="Bess C."/>
            <person name="Blankenburg K."/>
            <person name="Forbes L."/>
            <person name="Fu Q."/>
            <person name="Gubbala S."/>
            <person name="Hirani K."/>
            <person name="Jayaseelan J.C."/>
            <person name="Lara F."/>
            <person name="Munidasa M."/>
            <person name="Palculict T."/>
            <person name="Patil S."/>
            <person name="Pu L.-L."/>
            <person name="Saada N."/>
            <person name="Tang L."/>
            <person name="Weissenberger G."/>
            <person name="Zhu Y."/>
            <person name="Hemphill L."/>
            <person name="Shang Y."/>
            <person name="Youmans B."/>
            <person name="Ayvaz T."/>
            <person name="Ross M."/>
            <person name="Santibanez J."/>
            <person name="Aqrawi P."/>
            <person name="Gross S."/>
            <person name="Joshi V."/>
            <person name="Fowler G."/>
            <person name="Nazareth L."/>
            <person name="Reid J."/>
            <person name="Worley K."/>
            <person name="Petrosino J."/>
            <person name="Highlander S."/>
            <person name="Gibbs R."/>
        </authorList>
    </citation>
    <scope>NUCLEOTIDE SEQUENCE [LARGE SCALE GENOMIC DNA]</scope>
    <source>
        <strain evidence="1 2">ATCC 33394</strain>
    </source>
</reference>
<accession>F0F292</accession>